<comment type="caution">
    <text evidence="2">The sequence shown here is derived from an EMBL/GenBank/DDBJ whole genome shotgun (WGS) entry which is preliminary data.</text>
</comment>
<reference evidence="2 3" key="1">
    <citation type="submission" date="2024-01" db="EMBL/GenBank/DDBJ databases">
        <title>A draft genome for the cacao thread blight pathogen Marasmiellus scandens.</title>
        <authorList>
            <person name="Baruah I.K."/>
            <person name="Leung J."/>
            <person name="Bukari Y."/>
            <person name="Amoako-Attah I."/>
            <person name="Meinhardt L.W."/>
            <person name="Bailey B.A."/>
            <person name="Cohen S.P."/>
        </authorList>
    </citation>
    <scope>NUCLEOTIDE SEQUENCE [LARGE SCALE GENOMIC DNA]</scope>
    <source>
        <strain evidence="2 3">GH-19</strain>
    </source>
</reference>
<evidence type="ECO:0000313" key="3">
    <source>
        <dbReference type="Proteomes" id="UP001498398"/>
    </source>
</evidence>
<organism evidence="2 3">
    <name type="scientific">Marasmiellus scandens</name>
    <dbReference type="NCBI Taxonomy" id="2682957"/>
    <lineage>
        <taxon>Eukaryota</taxon>
        <taxon>Fungi</taxon>
        <taxon>Dikarya</taxon>
        <taxon>Basidiomycota</taxon>
        <taxon>Agaricomycotina</taxon>
        <taxon>Agaricomycetes</taxon>
        <taxon>Agaricomycetidae</taxon>
        <taxon>Agaricales</taxon>
        <taxon>Marasmiineae</taxon>
        <taxon>Omphalotaceae</taxon>
        <taxon>Marasmiellus</taxon>
    </lineage>
</organism>
<gene>
    <name evidence="2" type="ORF">VKT23_014069</name>
</gene>
<evidence type="ECO:0000313" key="2">
    <source>
        <dbReference type="EMBL" id="KAK7447359.1"/>
    </source>
</evidence>
<feature type="region of interest" description="Disordered" evidence="1">
    <location>
        <begin position="56"/>
        <end position="78"/>
    </location>
</feature>
<proteinExistence type="predicted"/>
<feature type="compositionally biased region" description="Acidic residues" evidence="1">
    <location>
        <begin position="65"/>
        <end position="77"/>
    </location>
</feature>
<name>A0ABR1J4Q9_9AGAR</name>
<evidence type="ECO:0000256" key="1">
    <source>
        <dbReference type="SAM" id="MobiDB-lite"/>
    </source>
</evidence>
<keyword evidence="3" id="KW-1185">Reference proteome</keyword>
<dbReference type="EMBL" id="JBANRG010000041">
    <property type="protein sequence ID" value="KAK7447359.1"/>
    <property type="molecule type" value="Genomic_DNA"/>
</dbReference>
<dbReference type="Proteomes" id="UP001498398">
    <property type="component" value="Unassembled WGS sequence"/>
</dbReference>
<accession>A0ABR1J4Q9</accession>
<sequence>MARGSDYTTCICARCLKLPLPLHKIKNDTAKKHLKRYGPGKLSGAQPRVTAVQMALNDGGCDDLGPQDDDDDNDGDDGAWQMEMPDELRRDTGLQVRPQQRLFHPADTFYTPVTIPGNVYPPLDDPDSLEAPLVPPAFADNESSAVRIAYLQAILNNVQAKMAVRFVNENLTWTFAALEANNRAHNQPPLFPPPVKTLASARQQLGIDADPWIIQYAVCPICWKHYTPHELQELQSPSCTTLTCSGEVFNVKHLANGTTKRTPVKIIPHVSLIQTLRCMVRRPGFRKLVTDSRDKPANANDNEDFVMTDMCDGSIWHELKTGI</sequence>
<protein>
    <submittedName>
        <fullName evidence="2">Uncharacterized protein</fullName>
    </submittedName>
</protein>